<dbReference type="Gene3D" id="2.20.28.270">
    <property type="entry name" value="RNA polymerase-binding protein A"/>
    <property type="match status" value="1"/>
</dbReference>
<comment type="caution">
    <text evidence="3">The sequence shown here is derived from an EMBL/GenBank/DDBJ whole genome shotgun (WGS) entry which is preliminary data.</text>
</comment>
<reference evidence="3" key="1">
    <citation type="journal article" date="2014" name="Int. J. Syst. Evol. Microbiol.">
        <title>Complete genome sequence of Corynebacterium casei LMG S-19264T (=DSM 44701T), isolated from a smear-ripened cheese.</title>
        <authorList>
            <consortium name="US DOE Joint Genome Institute (JGI-PGF)"/>
            <person name="Walter F."/>
            <person name="Albersmeier A."/>
            <person name="Kalinowski J."/>
            <person name="Ruckert C."/>
        </authorList>
    </citation>
    <scope>NUCLEOTIDE SEQUENCE</scope>
    <source>
        <strain evidence="3">JCM 3051</strain>
    </source>
</reference>
<evidence type="ECO:0000313" key="4">
    <source>
        <dbReference type="Proteomes" id="UP000655589"/>
    </source>
</evidence>
<keyword evidence="4" id="KW-1185">Reference proteome</keyword>
<keyword evidence="1" id="KW-0862">Zinc</keyword>
<dbReference type="InterPro" id="IPR025182">
    <property type="entry name" value="RNApol-bd_RbpA"/>
</dbReference>
<dbReference type="GO" id="GO:0008270">
    <property type="term" value="F:zinc ion binding"/>
    <property type="evidence" value="ECO:0007669"/>
    <property type="project" value="UniProtKB-UniRule"/>
</dbReference>
<feature type="binding site" evidence="1">
    <location>
        <position position="36"/>
    </location>
    <ligand>
        <name>Zn(2+)</name>
        <dbReference type="ChEBI" id="CHEBI:29105"/>
    </ligand>
</feature>
<comment type="cofactor">
    <cofactor evidence="1">
        <name>Zn(2+)</name>
        <dbReference type="ChEBI" id="CHEBI:29105"/>
    </cofactor>
    <text evidence="1">Bind 1 Zn(2+) per subunit.</text>
</comment>
<reference evidence="3" key="2">
    <citation type="submission" date="2020-09" db="EMBL/GenBank/DDBJ databases">
        <authorList>
            <person name="Sun Q."/>
            <person name="Ohkuma M."/>
        </authorList>
    </citation>
    <scope>NUCLEOTIDE SEQUENCE</scope>
    <source>
        <strain evidence="3">JCM 3051</strain>
    </source>
</reference>
<evidence type="ECO:0000256" key="1">
    <source>
        <dbReference type="HAMAP-Rule" id="MF_01483"/>
    </source>
</evidence>
<protein>
    <recommendedName>
        <fullName evidence="1">RNA polymerase-binding protein RbpA</fullName>
    </recommendedName>
</protein>
<dbReference type="EMBL" id="BMPT01000021">
    <property type="protein sequence ID" value="GGM40580.1"/>
    <property type="molecule type" value="Genomic_DNA"/>
</dbReference>
<sequence>MASGGHAIRGSRVGAGPLGETERGETAPRVRVSYWCANGHETAPSFSVGEDVEAPTQWDCPRCGFPAGMDPANPPAPVRNEPYKTHLAYVKERRSDEDGAALLEEALEALRIRRGGRVAG</sequence>
<dbReference type="GO" id="GO:0045893">
    <property type="term" value="P:positive regulation of DNA-templated transcription"/>
    <property type="evidence" value="ECO:0007669"/>
    <property type="project" value="UniProtKB-UniRule"/>
</dbReference>
<name>A0A8H9GQP7_9MICO</name>
<comment type="subunit">
    <text evidence="1">Forms a complex with the RNAP catalytic core and with free principal sigma factors.</text>
</comment>
<proteinExistence type="inferred from homology"/>
<feature type="binding site" evidence="1">
    <location>
        <position position="40"/>
    </location>
    <ligand>
        <name>Zn(2+)</name>
        <dbReference type="ChEBI" id="CHEBI:29105"/>
    </ligand>
</feature>
<feature type="binding site" evidence="1">
    <location>
        <position position="60"/>
    </location>
    <ligand>
        <name>Zn(2+)</name>
        <dbReference type="ChEBI" id="CHEBI:29105"/>
    </ligand>
</feature>
<dbReference type="Proteomes" id="UP000655589">
    <property type="component" value="Unassembled WGS sequence"/>
</dbReference>
<comment type="function">
    <text evidence="1">Binds to RNA polymerase (RNAP), stimulating transcription from principal, but not alternative sigma factor promoters.</text>
</comment>
<keyword evidence="1" id="KW-0479">Metal-binding</keyword>
<comment type="similarity">
    <text evidence="1">Belongs to the RNA polymerase-binding protein RbpA family.</text>
</comment>
<gene>
    <name evidence="1 3" type="primary">rbpA</name>
    <name evidence="3" type="ORF">GCM10010102_40150</name>
</gene>
<dbReference type="AlphaFoldDB" id="A0A8H9GQP7"/>
<keyword evidence="1" id="KW-0804">Transcription</keyword>
<dbReference type="RefSeq" id="WP_171104040.1">
    <property type="nucleotide sequence ID" value="NZ_BMPT01000021.1"/>
</dbReference>
<evidence type="ECO:0000313" key="3">
    <source>
        <dbReference type="EMBL" id="GGM40580.1"/>
    </source>
</evidence>
<dbReference type="HAMAP" id="MF_01483">
    <property type="entry name" value="RbpA"/>
    <property type="match status" value="1"/>
</dbReference>
<feature type="region of interest" description="Disordered" evidence="2">
    <location>
        <begin position="1"/>
        <end position="26"/>
    </location>
</feature>
<organism evidence="3 4">
    <name type="scientific">Promicromonospora citrea</name>
    <dbReference type="NCBI Taxonomy" id="43677"/>
    <lineage>
        <taxon>Bacteria</taxon>
        <taxon>Bacillati</taxon>
        <taxon>Actinomycetota</taxon>
        <taxon>Actinomycetes</taxon>
        <taxon>Micrococcales</taxon>
        <taxon>Promicromonosporaceae</taxon>
        <taxon>Promicromonospora</taxon>
    </lineage>
</organism>
<evidence type="ECO:0000256" key="2">
    <source>
        <dbReference type="SAM" id="MobiDB-lite"/>
    </source>
</evidence>
<dbReference type="Pfam" id="PF13397">
    <property type="entry name" value="RbpA"/>
    <property type="match status" value="1"/>
</dbReference>
<feature type="binding site" evidence="1">
    <location>
        <position position="63"/>
    </location>
    <ligand>
        <name>Zn(2+)</name>
        <dbReference type="ChEBI" id="CHEBI:29105"/>
    </ligand>
</feature>
<accession>A0A8H9GQP7</accession>
<dbReference type="InterPro" id="IPR038638">
    <property type="entry name" value="RbpA_sf"/>
</dbReference>
<dbReference type="GO" id="GO:0001000">
    <property type="term" value="F:bacterial-type RNA polymerase core enzyme binding"/>
    <property type="evidence" value="ECO:0007669"/>
    <property type="project" value="UniProtKB-UniRule"/>
</dbReference>
<keyword evidence="1" id="KW-0805">Transcription regulation</keyword>